<dbReference type="RefSeq" id="WP_107932145.1">
    <property type="nucleotide sequence ID" value="NZ_CP085009.1"/>
</dbReference>
<dbReference type="EMBL" id="QJTJ01000003">
    <property type="protein sequence ID" value="PYF07920.1"/>
    <property type="molecule type" value="Genomic_DNA"/>
</dbReference>
<gene>
    <name evidence="1" type="ORF">BJ095_10387</name>
</gene>
<evidence type="ECO:0000313" key="1">
    <source>
        <dbReference type="EMBL" id="PYF07920.1"/>
    </source>
</evidence>
<comment type="caution">
    <text evidence="1">The sequence shown here is derived from an EMBL/GenBank/DDBJ whole genome shotgun (WGS) entry which is preliminary data.</text>
</comment>
<accession>A0A318TVM3</accession>
<dbReference type="OrthoDB" id="2573403at2"/>
<dbReference type="AlphaFoldDB" id="A0A318TVM3"/>
<proteinExistence type="predicted"/>
<keyword evidence="2" id="KW-1185">Reference proteome</keyword>
<protein>
    <submittedName>
        <fullName evidence="1">Uncharacterized protein</fullName>
    </submittedName>
</protein>
<dbReference type="Proteomes" id="UP000247416">
    <property type="component" value="Unassembled WGS sequence"/>
</dbReference>
<name>A0A318TVM3_9BACL</name>
<organism evidence="1 2">
    <name type="scientific">Ureibacillus chungkukjangi</name>
    <dbReference type="NCBI Taxonomy" id="1202712"/>
    <lineage>
        <taxon>Bacteria</taxon>
        <taxon>Bacillati</taxon>
        <taxon>Bacillota</taxon>
        <taxon>Bacilli</taxon>
        <taxon>Bacillales</taxon>
        <taxon>Caryophanaceae</taxon>
        <taxon>Ureibacillus</taxon>
    </lineage>
</organism>
<sequence length="208" mass="23010">MVEKISVGLKKIEIMDDYIDTQDVTTSSEICSIVNSVFGFDLETKPILSKEFLESGELPLSNSPAKYAIDLGIAKHGGNISGAEIRQLINGIFGINLDAISSLDGSRISLFSKEQWIMQQKNDLFVVHTGFADVDVKIFPTDYFIEQTGLTTLPDELQQELTKLGFSYDENIGSFYYSNPTGEAIQDSFKGQTIGSVLKVIQNSYQNI</sequence>
<evidence type="ECO:0000313" key="2">
    <source>
        <dbReference type="Proteomes" id="UP000247416"/>
    </source>
</evidence>
<reference evidence="1 2" key="1">
    <citation type="submission" date="2018-06" db="EMBL/GenBank/DDBJ databases">
        <title>Genomic Encyclopedia of Archaeal and Bacterial Type Strains, Phase II (KMG-II): from individual species to whole genera.</title>
        <authorList>
            <person name="Goeker M."/>
        </authorList>
    </citation>
    <scope>NUCLEOTIDE SEQUENCE [LARGE SCALE GENOMIC DNA]</scope>
    <source>
        <strain evidence="1 2">KACC 16626</strain>
    </source>
</reference>